<dbReference type="InterPro" id="IPR023408">
    <property type="entry name" value="MscS_beta-dom_sf"/>
</dbReference>
<dbReference type="EMBL" id="CP003944">
    <property type="protein sequence ID" value="AFZ49792.1"/>
    <property type="molecule type" value="Genomic_DNA"/>
</dbReference>
<dbReference type="AlphaFoldDB" id="K9YTG9"/>
<feature type="domain" description="Mechanosensitive ion channel MscS C-terminal" evidence="8">
    <location>
        <begin position="187"/>
        <end position="266"/>
    </location>
</feature>
<evidence type="ECO:0000313" key="10">
    <source>
        <dbReference type="Proteomes" id="UP000010482"/>
    </source>
</evidence>
<keyword evidence="3 6" id="KW-0812">Transmembrane</keyword>
<dbReference type="STRING" id="13035.Dacsa_1087"/>
<dbReference type="InterPro" id="IPR006685">
    <property type="entry name" value="MscS_channel_2nd"/>
</dbReference>
<dbReference type="Pfam" id="PF00924">
    <property type="entry name" value="MS_channel_2nd"/>
    <property type="match status" value="1"/>
</dbReference>
<evidence type="ECO:0000256" key="1">
    <source>
        <dbReference type="ARBA" id="ARBA00004127"/>
    </source>
</evidence>
<dbReference type="PATRIC" id="fig|13035.3.peg.1221"/>
<organism evidence="9 10">
    <name type="scientific">Dactylococcopsis salina (strain PCC 8305)</name>
    <name type="common">Myxobactron salinum</name>
    <dbReference type="NCBI Taxonomy" id="13035"/>
    <lineage>
        <taxon>Bacteria</taxon>
        <taxon>Bacillati</taxon>
        <taxon>Cyanobacteriota</taxon>
        <taxon>Cyanophyceae</taxon>
        <taxon>Nodosilineales</taxon>
        <taxon>Cymatolegaceae</taxon>
        <taxon>Dactylococcopsis</taxon>
    </lineage>
</organism>
<feature type="domain" description="Mechanosensitive ion channel MscS" evidence="7">
    <location>
        <begin position="112"/>
        <end position="178"/>
    </location>
</feature>
<feature type="transmembrane region" description="Helical" evidence="6">
    <location>
        <begin position="70"/>
        <end position="88"/>
    </location>
</feature>
<keyword evidence="4 6" id="KW-1133">Transmembrane helix</keyword>
<evidence type="ECO:0000256" key="3">
    <source>
        <dbReference type="ARBA" id="ARBA00022692"/>
    </source>
</evidence>
<comment type="similarity">
    <text evidence="2">Belongs to the MscS (TC 1.A.23) family.</text>
</comment>
<feature type="transmembrane region" description="Helical" evidence="6">
    <location>
        <begin position="25"/>
        <end position="49"/>
    </location>
</feature>
<comment type="subcellular location">
    <subcellularLocation>
        <location evidence="1">Endomembrane system</location>
        <topology evidence="1">Multi-pass membrane protein</topology>
    </subcellularLocation>
</comment>
<protein>
    <submittedName>
        <fullName evidence="9">Small-conductance mechanosensitive channel</fullName>
    </submittedName>
</protein>
<sequence length="279" mass="31470">MWFYLLAQSEVKQELSENLVTEITWIKILSALLAIGIGYGLLVSVQFLTTWSSEKVPRRYRLLIKQSVPFWKGLVLIVIVSYLVNLFFNLSGQNLFALTGTIAVALGFAFKDYTTSIIAGVVALFEAPYPVGDRIKIGEEYGEVTDFGLRGIRLKTPDDNLIIIPHSKILTEAISNANSGQLEAQVTTEFYCHHEVDLEAVIEILYQAAYSSKYTQLKLPITVVVSEKSWGTYFKLKSYPMDARDEFIYQTDLTRCSKQALNQIGVKYPRIPSNSELTE</sequence>
<accession>K9YTG9</accession>
<evidence type="ECO:0000259" key="7">
    <source>
        <dbReference type="Pfam" id="PF00924"/>
    </source>
</evidence>
<evidence type="ECO:0000313" key="9">
    <source>
        <dbReference type="EMBL" id="AFZ49792.1"/>
    </source>
</evidence>
<dbReference type="Pfam" id="PF21082">
    <property type="entry name" value="MS_channel_3rd"/>
    <property type="match status" value="1"/>
</dbReference>
<dbReference type="Gene3D" id="2.30.30.60">
    <property type="match status" value="1"/>
</dbReference>
<reference evidence="9" key="1">
    <citation type="submission" date="2012-04" db="EMBL/GenBank/DDBJ databases">
        <title>Finished genome of Dactylococcopsis salina PCC 8305.</title>
        <authorList>
            <consortium name="US DOE Joint Genome Institute"/>
            <person name="Gugger M."/>
            <person name="Coursin T."/>
            <person name="Rippka R."/>
            <person name="Tandeau De Marsac N."/>
            <person name="Huntemann M."/>
            <person name="Wei C.-L."/>
            <person name="Han J."/>
            <person name="Detter J.C."/>
            <person name="Han C."/>
            <person name="Tapia R."/>
            <person name="Daligault H."/>
            <person name="Chen A."/>
            <person name="Krypides N."/>
            <person name="Mavromatis K."/>
            <person name="Markowitz V."/>
            <person name="Szeto E."/>
            <person name="Ivanova N."/>
            <person name="Ovchinnikova G."/>
            <person name="Pagani I."/>
            <person name="Pati A."/>
            <person name="Goodwin L."/>
            <person name="Peters L."/>
            <person name="Pitluck S."/>
            <person name="Woyke T."/>
            <person name="Kerfeld C."/>
        </authorList>
    </citation>
    <scope>NUCLEOTIDE SEQUENCE [LARGE SCALE GENOMIC DNA]</scope>
    <source>
        <strain evidence="9">PCC 8305</strain>
    </source>
</reference>
<dbReference type="PANTHER" id="PTHR30221:SF1">
    <property type="entry name" value="SMALL-CONDUCTANCE MECHANOSENSITIVE CHANNEL"/>
    <property type="match status" value="1"/>
</dbReference>
<dbReference type="InterPro" id="IPR045275">
    <property type="entry name" value="MscS_archaea/bacteria_type"/>
</dbReference>
<dbReference type="Gene3D" id="1.10.287.1260">
    <property type="match status" value="1"/>
</dbReference>
<dbReference type="Proteomes" id="UP000010482">
    <property type="component" value="Chromosome"/>
</dbReference>
<dbReference type="SUPFAM" id="SSF50182">
    <property type="entry name" value="Sm-like ribonucleoproteins"/>
    <property type="match status" value="1"/>
</dbReference>
<dbReference type="InterPro" id="IPR010920">
    <property type="entry name" value="LSM_dom_sf"/>
</dbReference>
<evidence type="ECO:0000256" key="4">
    <source>
        <dbReference type="ARBA" id="ARBA00022989"/>
    </source>
</evidence>
<dbReference type="eggNOG" id="COG0668">
    <property type="taxonomic scope" value="Bacteria"/>
</dbReference>
<dbReference type="RefSeq" id="WP_015228801.1">
    <property type="nucleotide sequence ID" value="NC_019780.1"/>
</dbReference>
<dbReference type="PANTHER" id="PTHR30221">
    <property type="entry name" value="SMALL-CONDUCTANCE MECHANOSENSITIVE CHANNEL"/>
    <property type="match status" value="1"/>
</dbReference>
<dbReference type="GO" id="GO:0012505">
    <property type="term" value="C:endomembrane system"/>
    <property type="evidence" value="ECO:0007669"/>
    <property type="project" value="UniProtKB-SubCell"/>
</dbReference>
<name>K9YTG9_DACS8</name>
<evidence type="ECO:0000256" key="5">
    <source>
        <dbReference type="ARBA" id="ARBA00023136"/>
    </source>
</evidence>
<keyword evidence="10" id="KW-1185">Reference proteome</keyword>
<evidence type="ECO:0000256" key="6">
    <source>
        <dbReference type="SAM" id="Phobius"/>
    </source>
</evidence>
<dbReference type="GO" id="GO:0016020">
    <property type="term" value="C:membrane"/>
    <property type="evidence" value="ECO:0007669"/>
    <property type="project" value="InterPro"/>
</dbReference>
<dbReference type="KEGG" id="dsl:Dacsa_1087"/>
<dbReference type="OrthoDB" id="9775207at2"/>
<dbReference type="InterPro" id="IPR049278">
    <property type="entry name" value="MS_channel_C"/>
</dbReference>
<keyword evidence="5 6" id="KW-0472">Membrane</keyword>
<gene>
    <name evidence="9" type="ORF">Dacsa_1087</name>
</gene>
<evidence type="ECO:0000259" key="8">
    <source>
        <dbReference type="Pfam" id="PF21082"/>
    </source>
</evidence>
<dbReference type="HOGENOM" id="CLU_062814_1_1_3"/>
<proteinExistence type="inferred from homology"/>
<evidence type="ECO:0000256" key="2">
    <source>
        <dbReference type="ARBA" id="ARBA00008017"/>
    </source>
</evidence>
<dbReference type="GO" id="GO:0008381">
    <property type="term" value="F:mechanosensitive monoatomic ion channel activity"/>
    <property type="evidence" value="ECO:0007669"/>
    <property type="project" value="InterPro"/>
</dbReference>